<dbReference type="AlphaFoldDB" id="A0A419T4Q0"/>
<dbReference type="OrthoDB" id="9803495at2"/>
<protein>
    <recommendedName>
        <fullName evidence="2">Biotin transporter</fullName>
    </recommendedName>
</protein>
<dbReference type="GO" id="GO:0015225">
    <property type="term" value="F:biotin transmembrane transporter activity"/>
    <property type="evidence" value="ECO:0007669"/>
    <property type="project" value="UniProtKB-UniRule"/>
</dbReference>
<keyword evidence="2 3" id="KW-0472">Membrane</keyword>
<name>A0A419T4Q0_9FIRM</name>
<dbReference type="PANTHER" id="PTHR34295:SF1">
    <property type="entry name" value="BIOTIN TRANSPORTER BIOY"/>
    <property type="match status" value="1"/>
</dbReference>
<evidence type="ECO:0000313" key="5">
    <source>
        <dbReference type="Proteomes" id="UP000284177"/>
    </source>
</evidence>
<dbReference type="PANTHER" id="PTHR34295">
    <property type="entry name" value="BIOTIN TRANSPORTER BIOY"/>
    <property type="match status" value="1"/>
</dbReference>
<sequence length="187" mass="19736">MSTKNLAYVSIFAAITAVCAQIFINLPFTPVPVTLQVLAVFLSGALLGSRLGAMSQIVYLLLGAIGIPVFASFSGGFHILVGYTGGYLLSYPIASYLIGKISNLYKGDSPVLKNVTTGFSMVIGLIVIYLLGASQYALVANVSFIKSISVTVIPFIIPDLMKLLVAVALTYPVKNALLKSKLLPASN</sequence>
<dbReference type="RefSeq" id="WP_120168858.1">
    <property type="nucleotide sequence ID" value="NZ_MCIB01000012.1"/>
</dbReference>
<feature type="transmembrane region" description="Helical" evidence="3">
    <location>
        <begin position="152"/>
        <end position="173"/>
    </location>
</feature>
<dbReference type="InterPro" id="IPR003784">
    <property type="entry name" value="BioY"/>
</dbReference>
<comment type="subcellular location">
    <subcellularLocation>
        <location evidence="2">Cell membrane</location>
        <topology evidence="2">Multi-pass membrane protein</topology>
    </subcellularLocation>
</comment>
<feature type="transmembrane region" description="Helical" evidence="3">
    <location>
        <begin position="111"/>
        <end position="132"/>
    </location>
</feature>
<evidence type="ECO:0000313" key="4">
    <source>
        <dbReference type="EMBL" id="RKD32358.1"/>
    </source>
</evidence>
<proteinExistence type="inferred from homology"/>
<dbReference type="Gene3D" id="1.10.1760.20">
    <property type="match status" value="1"/>
</dbReference>
<comment type="similarity">
    <text evidence="1 2">Belongs to the BioY family.</text>
</comment>
<comment type="caution">
    <text evidence="4">The sequence shown here is derived from an EMBL/GenBank/DDBJ whole genome shotgun (WGS) entry which is preliminary data.</text>
</comment>
<evidence type="ECO:0000256" key="2">
    <source>
        <dbReference type="PIRNR" id="PIRNR016661"/>
    </source>
</evidence>
<accession>A0A419T4Q0</accession>
<dbReference type="GO" id="GO:0005886">
    <property type="term" value="C:plasma membrane"/>
    <property type="evidence" value="ECO:0007669"/>
    <property type="project" value="UniProtKB-SubCell"/>
</dbReference>
<evidence type="ECO:0000256" key="1">
    <source>
        <dbReference type="ARBA" id="ARBA00010692"/>
    </source>
</evidence>
<keyword evidence="2" id="KW-0813">Transport</keyword>
<feature type="transmembrane region" description="Helical" evidence="3">
    <location>
        <begin position="57"/>
        <end position="74"/>
    </location>
</feature>
<reference evidence="4 5" key="1">
    <citation type="submission" date="2016-08" db="EMBL/GenBank/DDBJ databases">
        <title>Novel Firmicutes and Novel Genomes.</title>
        <authorList>
            <person name="Poppleton D.I."/>
            <person name="Gribaldo S."/>
        </authorList>
    </citation>
    <scope>NUCLEOTIDE SEQUENCE [LARGE SCALE GENOMIC DNA]</scope>
    <source>
        <strain evidence="4 5">CTT3</strain>
    </source>
</reference>
<dbReference type="Proteomes" id="UP000284177">
    <property type="component" value="Unassembled WGS sequence"/>
</dbReference>
<organism evidence="4 5">
    <name type="scientific">Thermohalobacter berrensis</name>
    <dbReference type="NCBI Taxonomy" id="99594"/>
    <lineage>
        <taxon>Bacteria</taxon>
        <taxon>Bacillati</taxon>
        <taxon>Bacillota</taxon>
        <taxon>Tissierellia</taxon>
        <taxon>Tissierellales</taxon>
        <taxon>Thermohalobacteraceae</taxon>
        <taxon>Thermohalobacter</taxon>
    </lineage>
</organism>
<dbReference type="PIRSF" id="PIRSF016661">
    <property type="entry name" value="BioY"/>
    <property type="match status" value="1"/>
</dbReference>
<feature type="transmembrane region" description="Helical" evidence="3">
    <location>
        <begin position="30"/>
        <end position="48"/>
    </location>
</feature>
<gene>
    <name evidence="4" type="ORF">BET03_03360</name>
</gene>
<keyword evidence="3" id="KW-0812">Transmembrane</keyword>
<keyword evidence="3" id="KW-1133">Transmembrane helix</keyword>
<keyword evidence="2" id="KW-1003">Cell membrane</keyword>
<keyword evidence="5" id="KW-1185">Reference proteome</keyword>
<dbReference type="EMBL" id="MCIB01000012">
    <property type="protein sequence ID" value="RKD32358.1"/>
    <property type="molecule type" value="Genomic_DNA"/>
</dbReference>
<dbReference type="Pfam" id="PF02632">
    <property type="entry name" value="BioY"/>
    <property type="match status" value="1"/>
</dbReference>
<evidence type="ECO:0000256" key="3">
    <source>
        <dbReference type="SAM" id="Phobius"/>
    </source>
</evidence>